<dbReference type="EMBL" id="JADLQX010000049">
    <property type="protein sequence ID" value="MBF6302651.1"/>
    <property type="molecule type" value="Genomic_DNA"/>
</dbReference>
<evidence type="ECO:0000313" key="1">
    <source>
        <dbReference type="EMBL" id="MBF6302651.1"/>
    </source>
</evidence>
<sequence length="217" mass="25174">MLDLVWKSFGEQLDSAWVRHGEDGSDDPDVIEHRTHRTATEDLGQPRWCRFGYDSIRVRLLPSAEDRIPDALTDLKWQASHGWWQAPIAGWRYGQNERKSWFADDTTASRETPSTPEIAYWGLPSEEWMDDWRSTTKLPSRLIDALADAEPQLSRVELTWKGRPVAAAERIEHMATGRPTRLVTEPEAPWGWWSLDDWDNCVDEQFLTAFGDRTNHR</sequence>
<dbReference type="Proteomes" id="UP000702209">
    <property type="component" value="Unassembled WGS sequence"/>
</dbReference>
<organism evidence="1 2">
    <name type="scientific">Nocardia amamiensis</name>
    <dbReference type="NCBI Taxonomy" id="404578"/>
    <lineage>
        <taxon>Bacteria</taxon>
        <taxon>Bacillati</taxon>
        <taxon>Actinomycetota</taxon>
        <taxon>Actinomycetes</taxon>
        <taxon>Mycobacteriales</taxon>
        <taxon>Nocardiaceae</taxon>
        <taxon>Nocardia</taxon>
    </lineage>
</organism>
<protein>
    <submittedName>
        <fullName evidence="1">Uncharacterized protein</fullName>
    </submittedName>
</protein>
<keyword evidence="2" id="KW-1185">Reference proteome</keyword>
<proteinExistence type="predicted"/>
<name>A0ABS0D1Y0_9NOCA</name>
<reference evidence="1 2" key="1">
    <citation type="submission" date="2020-10" db="EMBL/GenBank/DDBJ databases">
        <title>Identification of Nocardia species via Next-generation sequencing and recognition of intraspecies genetic diversity.</title>
        <authorList>
            <person name="Li P."/>
            <person name="Li P."/>
            <person name="Lu B."/>
        </authorList>
    </citation>
    <scope>NUCLEOTIDE SEQUENCE [LARGE SCALE GENOMIC DNA]</scope>
    <source>
        <strain evidence="1 2">BJ06-0157</strain>
    </source>
</reference>
<accession>A0ABS0D1Y0</accession>
<evidence type="ECO:0000313" key="2">
    <source>
        <dbReference type="Proteomes" id="UP000702209"/>
    </source>
</evidence>
<dbReference type="RefSeq" id="WP_195133831.1">
    <property type="nucleotide sequence ID" value="NZ_JADLQX010000049.1"/>
</dbReference>
<comment type="caution">
    <text evidence="1">The sequence shown here is derived from an EMBL/GenBank/DDBJ whole genome shotgun (WGS) entry which is preliminary data.</text>
</comment>
<gene>
    <name evidence="1" type="ORF">IU459_34710</name>
</gene>